<sequence>MLPDPVLLQFLAIAWGGIVSAVAVRSDVRWRRIPNRSVVPACVAVPLLLALSARANAPGDPPGFPEALAMALGAGAGLAGVHLALALLGGLGGGDVKLALLLGTLLGHSGGAMAAAWGGALAWLGAGLAALTSRCVRRARARAPCSAVPAAPPPSTVSEGLPFAPFLVAGSWAVIVVTLTAEHAR</sequence>
<accession>A0ABY4FW74</accession>
<dbReference type="Pfam" id="PF01478">
    <property type="entry name" value="Peptidase_A24"/>
    <property type="match status" value="1"/>
</dbReference>
<evidence type="ECO:0000313" key="4">
    <source>
        <dbReference type="Proteomes" id="UP000831775"/>
    </source>
</evidence>
<dbReference type="EC" id="3.4.23.43" evidence="3"/>
<feature type="transmembrane region" description="Helical" evidence="1">
    <location>
        <begin position="163"/>
        <end position="181"/>
    </location>
</feature>
<dbReference type="RefSeq" id="WP_244686297.1">
    <property type="nucleotide sequence ID" value="NZ_CP095043.1"/>
</dbReference>
<dbReference type="EMBL" id="CP095043">
    <property type="protein sequence ID" value="UOQ60558.1"/>
    <property type="molecule type" value="Genomic_DNA"/>
</dbReference>
<keyword evidence="1" id="KW-0812">Transmembrane</keyword>
<keyword evidence="1" id="KW-0472">Membrane</keyword>
<organism evidence="3 4">
    <name type="scientific">Leucobacter rhizosphaerae</name>
    <dbReference type="NCBI Taxonomy" id="2932245"/>
    <lineage>
        <taxon>Bacteria</taxon>
        <taxon>Bacillati</taxon>
        <taxon>Actinomycetota</taxon>
        <taxon>Actinomycetes</taxon>
        <taxon>Micrococcales</taxon>
        <taxon>Microbacteriaceae</taxon>
        <taxon>Leucobacter</taxon>
    </lineage>
</organism>
<evidence type="ECO:0000313" key="3">
    <source>
        <dbReference type="EMBL" id="UOQ60558.1"/>
    </source>
</evidence>
<reference evidence="3 4" key="1">
    <citation type="submission" date="2022-04" db="EMBL/GenBank/DDBJ databases">
        <title>Leucobacter sp. isolated from rhizosphere of onion.</title>
        <authorList>
            <person name="Won M."/>
            <person name="Lee C.-M."/>
            <person name="Woen H.-Y."/>
            <person name="Kwon S.-W."/>
        </authorList>
    </citation>
    <scope>NUCLEOTIDE SEQUENCE [LARGE SCALE GENOMIC DNA]</scope>
    <source>
        <strain evidence="3 4">H25R-14</strain>
    </source>
</reference>
<dbReference type="InterPro" id="IPR000045">
    <property type="entry name" value="Prepilin_IV_endopep_pep"/>
</dbReference>
<evidence type="ECO:0000259" key="2">
    <source>
        <dbReference type="Pfam" id="PF01478"/>
    </source>
</evidence>
<keyword evidence="3" id="KW-0378">Hydrolase</keyword>
<feature type="transmembrane region" description="Helical" evidence="1">
    <location>
        <begin position="37"/>
        <end position="55"/>
    </location>
</feature>
<protein>
    <submittedName>
        <fullName evidence="3">Prepilin peptidase</fullName>
        <ecNumber evidence="3">3.4.23.43</ecNumber>
    </submittedName>
</protein>
<dbReference type="GO" id="GO:0004190">
    <property type="term" value="F:aspartic-type endopeptidase activity"/>
    <property type="evidence" value="ECO:0007669"/>
    <property type="project" value="UniProtKB-EC"/>
</dbReference>
<feature type="transmembrane region" description="Helical" evidence="1">
    <location>
        <begin position="6"/>
        <end position="25"/>
    </location>
</feature>
<keyword evidence="1" id="KW-1133">Transmembrane helix</keyword>
<feature type="transmembrane region" description="Helical" evidence="1">
    <location>
        <begin position="67"/>
        <end position="88"/>
    </location>
</feature>
<name>A0ABY4FW74_9MICO</name>
<proteinExistence type="predicted"/>
<feature type="transmembrane region" description="Helical" evidence="1">
    <location>
        <begin position="100"/>
        <end position="124"/>
    </location>
</feature>
<gene>
    <name evidence="3" type="ORF">MUN76_00780</name>
</gene>
<keyword evidence="4" id="KW-1185">Reference proteome</keyword>
<dbReference type="Proteomes" id="UP000831775">
    <property type="component" value="Chromosome"/>
</dbReference>
<dbReference type="Gene3D" id="1.20.120.1220">
    <property type="match status" value="1"/>
</dbReference>
<feature type="domain" description="Prepilin type IV endopeptidase peptidase" evidence="2">
    <location>
        <begin position="19"/>
        <end position="117"/>
    </location>
</feature>
<evidence type="ECO:0000256" key="1">
    <source>
        <dbReference type="SAM" id="Phobius"/>
    </source>
</evidence>